<dbReference type="InterPro" id="IPR017703">
    <property type="entry name" value="YgfZ/GCV_T_CS"/>
</dbReference>
<dbReference type="OMA" id="MDRLHGV"/>
<comment type="subcellular location">
    <subcellularLocation>
        <location evidence="1">Mitochondrion</location>
    </subcellularLocation>
</comment>
<dbReference type="InterPro" id="IPR045179">
    <property type="entry name" value="YgfZ/GcvT"/>
</dbReference>
<gene>
    <name evidence="5" type="ORF">KP509_13G040000</name>
</gene>
<evidence type="ECO:0000256" key="2">
    <source>
        <dbReference type="ARBA" id="ARBA00022946"/>
    </source>
</evidence>
<evidence type="ECO:0000313" key="5">
    <source>
        <dbReference type="EMBL" id="KAH7421086.1"/>
    </source>
</evidence>
<dbReference type="GO" id="GO:0016226">
    <property type="term" value="P:iron-sulfur cluster assembly"/>
    <property type="evidence" value="ECO:0007669"/>
    <property type="project" value="TreeGrafter"/>
</dbReference>
<name>A0A8T2TH42_CERRI</name>
<dbReference type="EMBL" id="CM035418">
    <property type="protein sequence ID" value="KAH7421086.1"/>
    <property type="molecule type" value="Genomic_DNA"/>
</dbReference>
<evidence type="ECO:0000256" key="3">
    <source>
        <dbReference type="ARBA" id="ARBA00023128"/>
    </source>
</evidence>
<evidence type="ECO:0000256" key="1">
    <source>
        <dbReference type="ARBA" id="ARBA00004173"/>
    </source>
</evidence>
<dbReference type="PANTHER" id="PTHR22602">
    <property type="entry name" value="TRANSFERASE CAF17, MITOCHONDRIAL-RELATED"/>
    <property type="match status" value="1"/>
</dbReference>
<keyword evidence="6" id="KW-1185">Reference proteome</keyword>
<evidence type="ECO:0000259" key="4">
    <source>
        <dbReference type="Pfam" id="PF25455"/>
    </source>
</evidence>
<keyword evidence="2" id="KW-0809">Transit peptide</keyword>
<organism evidence="5 6">
    <name type="scientific">Ceratopteris richardii</name>
    <name type="common">Triangle waterfern</name>
    <dbReference type="NCBI Taxonomy" id="49495"/>
    <lineage>
        <taxon>Eukaryota</taxon>
        <taxon>Viridiplantae</taxon>
        <taxon>Streptophyta</taxon>
        <taxon>Embryophyta</taxon>
        <taxon>Tracheophyta</taxon>
        <taxon>Polypodiopsida</taxon>
        <taxon>Polypodiidae</taxon>
        <taxon>Polypodiales</taxon>
        <taxon>Pteridineae</taxon>
        <taxon>Pteridaceae</taxon>
        <taxon>Parkerioideae</taxon>
        <taxon>Ceratopteris</taxon>
    </lineage>
</organism>
<evidence type="ECO:0000313" key="6">
    <source>
        <dbReference type="Proteomes" id="UP000825935"/>
    </source>
</evidence>
<keyword evidence="3" id="KW-0496">Mitochondrion</keyword>
<reference evidence="5" key="1">
    <citation type="submission" date="2021-08" db="EMBL/GenBank/DDBJ databases">
        <title>WGS assembly of Ceratopteris richardii.</title>
        <authorList>
            <person name="Marchant D.B."/>
            <person name="Chen G."/>
            <person name="Jenkins J."/>
            <person name="Shu S."/>
            <person name="Leebens-Mack J."/>
            <person name="Grimwood J."/>
            <person name="Schmutz J."/>
            <person name="Soltis P."/>
            <person name="Soltis D."/>
            <person name="Chen Z.-H."/>
        </authorList>
    </citation>
    <scope>NUCLEOTIDE SEQUENCE</scope>
    <source>
        <strain evidence="5">Whitten #5841</strain>
        <tissue evidence="5">Leaf</tissue>
    </source>
</reference>
<protein>
    <recommendedName>
        <fullName evidence="4">CAF17 C-terminal domain-containing protein</fullName>
    </recommendedName>
</protein>
<sequence>MTSLWSRIYTRKLQSLCKRAEPTCLRHICSIHEDERSDIKERGPFASKLKTRGVVSIQGDDTFRFLQGLVTNDMRRFEQEPPPPQVATPTLNQPVAFVEPLYTALLNPQGRFLFDAFIYRLPAKDHRLNQFGSAPNSNGTPLLLCDIDADTADEFLEHLKKHRLRSKVGIEDMSKELCVWQRYGGSLMQESQNCGNAEVKSSGWGAASDPAAQASVEGDNEGYLWFKDPRNRALGYRGIFPSERIPPLVEADKEVDEIYYLLMRLELGVAEGCNEIQKEKAIPLEYNLEWLNAISFEKGCYVGQELIARTHNRGVVRKRIMPFKFVNDSGGESDLYLHLKDVDQGSVPGAGAEILDIRNGKKVGDVTTVVGSRGLGMIRLEAAHMDMSQLAVKDVTGFHVKLFKPTWWPANWSPDGYNG</sequence>
<dbReference type="AlphaFoldDB" id="A0A8T2TH42"/>
<dbReference type="GO" id="GO:0005759">
    <property type="term" value="C:mitochondrial matrix"/>
    <property type="evidence" value="ECO:0007669"/>
    <property type="project" value="TreeGrafter"/>
</dbReference>
<dbReference type="SUPFAM" id="SSF103025">
    <property type="entry name" value="Folate-binding domain"/>
    <property type="match status" value="1"/>
</dbReference>
<comment type="caution">
    <text evidence="5">The sequence shown here is derived from an EMBL/GenBank/DDBJ whole genome shotgun (WGS) entry which is preliminary data.</text>
</comment>
<proteinExistence type="predicted"/>
<dbReference type="OrthoDB" id="191995at2759"/>
<accession>A0A8T2TH42</accession>
<dbReference type="InterPro" id="IPR027266">
    <property type="entry name" value="TrmE/GcvT-like"/>
</dbReference>
<dbReference type="Proteomes" id="UP000825935">
    <property type="component" value="Chromosome 13"/>
</dbReference>
<dbReference type="InterPro" id="IPR057460">
    <property type="entry name" value="CAF17_C"/>
</dbReference>
<feature type="domain" description="CAF17 C-terminal" evidence="4">
    <location>
        <begin position="317"/>
        <end position="409"/>
    </location>
</feature>
<dbReference type="NCBIfam" id="TIGR03317">
    <property type="entry name" value="ygfZ_signature"/>
    <property type="match status" value="1"/>
</dbReference>
<dbReference type="Gene3D" id="3.30.1360.120">
    <property type="entry name" value="Probable tRNA modification gtpase trme, domain 1"/>
    <property type="match status" value="1"/>
</dbReference>
<dbReference type="Pfam" id="PF25455">
    <property type="entry name" value="Beta-barrel_CAF17_C"/>
    <property type="match status" value="1"/>
</dbReference>
<dbReference type="PANTHER" id="PTHR22602:SF0">
    <property type="entry name" value="TRANSFERASE CAF17, MITOCHONDRIAL-RELATED"/>
    <property type="match status" value="1"/>
</dbReference>